<dbReference type="Pfam" id="PF01636">
    <property type="entry name" value="APH"/>
    <property type="match status" value="1"/>
</dbReference>
<dbReference type="Proteomes" id="UP001595075">
    <property type="component" value="Unassembled WGS sequence"/>
</dbReference>
<dbReference type="InterPro" id="IPR051678">
    <property type="entry name" value="AGP_Transferase"/>
</dbReference>
<feature type="domain" description="Aminoglycoside phosphotransferase" evidence="2">
    <location>
        <begin position="195"/>
        <end position="390"/>
    </location>
</feature>
<name>A0ABR4C0D8_9HELO</name>
<dbReference type="InterPro" id="IPR002575">
    <property type="entry name" value="Aminoglycoside_PTrfase"/>
</dbReference>
<protein>
    <recommendedName>
        <fullName evidence="2">Aminoglycoside phosphotransferase domain-containing protein</fullName>
    </recommendedName>
</protein>
<feature type="compositionally biased region" description="Polar residues" evidence="1">
    <location>
        <begin position="76"/>
        <end position="93"/>
    </location>
</feature>
<keyword evidence="4" id="KW-1185">Reference proteome</keyword>
<dbReference type="SUPFAM" id="SSF56112">
    <property type="entry name" value="Protein kinase-like (PK-like)"/>
    <property type="match status" value="1"/>
</dbReference>
<dbReference type="EMBL" id="JAZHXI010000015">
    <property type="protein sequence ID" value="KAL2063320.1"/>
    <property type="molecule type" value="Genomic_DNA"/>
</dbReference>
<sequence>MADSSITGAESELEASCRKQTNPGMPAKPSTPTKRSSDSREDMERYPTQRDGSFYDSISNYSDDGQADDHTEDAESSITTLVPEVSSQRSVSPRTVLAATGSARPVQNPDDQDDIEDDDAEAAQLLAEKEQFETLRPQIHELCLHLGLGAPSKIEYIEGGSFNRIVGLTFPSSDNNECILRIPIYQFNDVHKEFEARELRNQVAIHLGLARHKSLPIPSVIAWDGTANNSLNLQYVLQNRLQGTTVDDVYYQLPVAEKLEIATAVAEMLLKIESVTFEKLGRLVGTEDVPITSDRTPASTTINAIQVTGYRDLPMQDGPVREKQAIIEFLTTLFEHRKQCNDYWTELGEMCDRLKEIALEMQNVGMFRVADNNSVLWHWDLSASNILIHKTSESSGKVSDGQSETLLESGHCNNVDEKTSGACHHPIELSFCGSGQQIANHTVNLSLEAQDGMERKSEVNVAIENQSGTTCHHKVQVTDGTPQPDDKQHEQQPHVDLSSSEKHSLLSCPIRNTSADKWIISGVLDWDDALAVPRVLSRIPPSWLWLNEDDRPPKRHAFLTYDSDNKPWRDLTREELLVKAHFDQVMDRADPTYLDDAYGRGVWLRALARFGVYPFEDSHELDRYEPFVEAWDAHYASFLRET</sequence>
<evidence type="ECO:0000313" key="4">
    <source>
        <dbReference type="Proteomes" id="UP001595075"/>
    </source>
</evidence>
<reference evidence="3 4" key="1">
    <citation type="journal article" date="2024" name="Commun. Biol.">
        <title>Comparative genomic analysis of thermophilic fungi reveals convergent evolutionary adaptations and gene losses.</title>
        <authorList>
            <person name="Steindorff A.S."/>
            <person name="Aguilar-Pontes M.V."/>
            <person name="Robinson A.J."/>
            <person name="Andreopoulos B."/>
            <person name="LaButti K."/>
            <person name="Kuo A."/>
            <person name="Mondo S."/>
            <person name="Riley R."/>
            <person name="Otillar R."/>
            <person name="Haridas S."/>
            <person name="Lipzen A."/>
            <person name="Grimwood J."/>
            <person name="Schmutz J."/>
            <person name="Clum A."/>
            <person name="Reid I.D."/>
            <person name="Moisan M.C."/>
            <person name="Butler G."/>
            <person name="Nguyen T.T.M."/>
            <person name="Dewar K."/>
            <person name="Conant G."/>
            <person name="Drula E."/>
            <person name="Henrissat B."/>
            <person name="Hansel C."/>
            <person name="Singer S."/>
            <person name="Hutchinson M.I."/>
            <person name="de Vries R.P."/>
            <person name="Natvig D.O."/>
            <person name="Powell A.J."/>
            <person name="Tsang A."/>
            <person name="Grigoriev I.V."/>
        </authorList>
    </citation>
    <scope>NUCLEOTIDE SEQUENCE [LARGE SCALE GENOMIC DNA]</scope>
    <source>
        <strain evidence="3 4">CBS 494.80</strain>
    </source>
</reference>
<evidence type="ECO:0000259" key="2">
    <source>
        <dbReference type="Pfam" id="PF01636"/>
    </source>
</evidence>
<evidence type="ECO:0000256" key="1">
    <source>
        <dbReference type="SAM" id="MobiDB-lite"/>
    </source>
</evidence>
<evidence type="ECO:0000313" key="3">
    <source>
        <dbReference type="EMBL" id="KAL2063320.1"/>
    </source>
</evidence>
<feature type="compositionally biased region" description="Basic and acidic residues" evidence="1">
    <location>
        <begin position="484"/>
        <end position="501"/>
    </location>
</feature>
<feature type="compositionally biased region" description="Basic and acidic residues" evidence="1">
    <location>
        <begin position="35"/>
        <end position="48"/>
    </location>
</feature>
<dbReference type="PANTHER" id="PTHR21310:SF56">
    <property type="entry name" value="AMINOGLYCOSIDE PHOSPHOTRANSFERASE DOMAIN-CONTAINING PROTEIN"/>
    <property type="match status" value="1"/>
</dbReference>
<dbReference type="PANTHER" id="PTHR21310">
    <property type="entry name" value="AMINOGLYCOSIDE PHOSPHOTRANSFERASE-RELATED-RELATED"/>
    <property type="match status" value="1"/>
</dbReference>
<proteinExistence type="predicted"/>
<organism evidence="3 4">
    <name type="scientific">Oculimacula yallundae</name>
    <dbReference type="NCBI Taxonomy" id="86028"/>
    <lineage>
        <taxon>Eukaryota</taxon>
        <taxon>Fungi</taxon>
        <taxon>Dikarya</taxon>
        <taxon>Ascomycota</taxon>
        <taxon>Pezizomycotina</taxon>
        <taxon>Leotiomycetes</taxon>
        <taxon>Helotiales</taxon>
        <taxon>Ploettnerulaceae</taxon>
        <taxon>Oculimacula</taxon>
    </lineage>
</organism>
<feature type="region of interest" description="Disordered" evidence="1">
    <location>
        <begin position="467"/>
        <end position="501"/>
    </location>
</feature>
<accession>A0ABR4C0D8</accession>
<gene>
    <name evidence="3" type="ORF">VTL71DRAFT_5125</name>
</gene>
<comment type="caution">
    <text evidence="3">The sequence shown here is derived from an EMBL/GenBank/DDBJ whole genome shotgun (WGS) entry which is preliminary data.</text>
</comment>
<feature type="region of interest" description="Disordered" evidence="1">
    <location>
        <begin position="1"/>
        <end position="115"/>
    </location>
</feature>
<dbReference type="InterPro" id="IPR011009">
    <property type="entry name" value="Kinase-like_dom_sf"/>
</dbReference>